<gene>
    <name evidence="1" type="ORF">PMG11_06408</name>
</gene>
<accession>A0A0F7TM30</accession>
<dbReference type="Proteomes" id="UP000042958">
    <property type="component" value="Unassembled WGS sequence"/>
</dbReference>
<name>A0A0F7TM30_PENBI</name>
<dbReference type="AlphaFoldDB" id="A0A0F7TM30"/>
<dbReference type="EMBL" id="CDHK01000005">
    <property type="protein sequence ID" value="CEJ57724.1"/>
    <property type="molecule type" value="Genomic_DNA"/>
</dbReference>
<evidence type="ECO:0000313" key="1">
    <source>
        <dbReference type="EMBL" id="CEJ57724.1"/>
    </source>
</evidence>
<organism evidence="1 2">
    <name type="scientific">Penicillium brasilianum</name>
    <dbReference type="NCBI Taxonomy" id="104259"/>
    <lineage>
        <taxon>Eukaryota</taxon>
        <taxon>Fungi</taxon>
        <taxon>Dikarya</taxon>
        <taxon>Ascomycota</taxon>
        <taxon>Pezizomycotina</taxon>
        <taxon>Eurotiomycetes</taxon>
        <taxon>Eurotiomycetidae</taxon>
        <taxon>Eurotiales</taxon>
        <taxon>Aspergillaceae</taxon>
        <taxon>Penicillium</taxon>
    </lineage>
</organism>
<keyword evidence="2" id="KW-1185">Reference proteome</keyword>
<evidence type="ECO:0000313" key="2">
    <source>
        <dbReference type="Proteomes" id="UP000042958"/>
    </source>
</evidence>
<protein>
    <submittedName>
        <fullName evidence="1">Uncharacterized protein</fullName>
    </submittedName>
</protein>
<proteinExistence type="predicted"/>
<sequence length="81" mass="8589">MDWPLLHDLILYAQPLTNSNLSIKMRFSVLVLGLLASGTYAFPRVLEVCRGGNSTCDASAPLGDPTACCIGLSCDSGVCVR</sequence>
<reference evidence="2" key="1">
    <citation type="journal article" date="2015" name="Genome Announc.">
        <title>Draft genome sequence of the fungus Penicillium brasilianum MG11.</title>
        <authorList>
            <person name="Horn F."/>
            <person name="Linde J."/>
            <person name="Mattern D.J."/>
            <person name="Walther G."/>
            <person name="Guthke R."/>
            <person name="Brakhage A.A."/>
            <person name="Valiante V."/>
        </authorList>
    </citation>
    <scope>NUCLEOTIDE SEQUENCE [LARGE SCALE GENOMIC DNA]</scope>
    <source>
        <strain evidence="2">MG11</strain>
    </source>
</reference>
<dbReference type="OrthoDB" id="10332134at2759"/>